<proteinExistence type="predicted"/>
<evidence type="ECO:0000313" key="1">
    <source>
        <dbReference type="EMBL" id="ELA47390.1"/>
    </source>
</evidence>
<reference evidence="2" key="1">
    <citation type="submission" date="2011-03" db="EMBL/GenBank/DDBJ databases">
        <title>The genome sequence of Vavraia culicis strain floridensis.</title>
        <authorList>
            <consortium name="The Broad Institute Genome Sequencing Platform"/>
            <person name="Cuomo C."/>
            <person name="Becnel J."/>
            <person name="Sanscrainte N."/>
            <person name="Young S.K."/>
            <person name="Zeng Q."/>
            <person name="Gargeya S."/>
            <person name="Fitzgerald M."/>
            <person name="Haas B."/>
            <person name="Abouelleil A."/>
            <person name="Alvarado L."/>
            <person name="Arachchi H.M."/>
            <person name="Berlin A."/>
            <person name="Chapman S.B."/>
            <person name="Gearin G."/>
            <person name="Goldberg J."/>
            <person name="Griggs A."/>
            <person name="Gujja S."/>
            <person name="Hansen M."/>
            <person name="Heiman D."/>
            <person name="Howarth C."/>
            <person name="Larimer J."/>
            <person name="Lui A."/>
            <person name="MacDonald P.J.P."/>
            <person name="McCowen C."/>
            <person name="Montmayeur A."/>
            <person name="Murphy C."/>
            <person name="Neiman D."/>
            <person name="Pearson M."/>
            <person name="Priest M."/>
            <person name="Roberts A."/>
            <person name="Saif S."/>
            <person name="Shea T."/>
            <person name="Sisk P."/>
            <person name="Stolte C."/>
            <person name="Sykes S."/>
            <person name="Wortman J."/>
            <person name="Nusbaum C."/>
            <person name="Birren B."/>
        </authorList>
    </citation>
    <scope>NUCLEOTIDE SEQUENCE [LARGE SCALE GENOMIC DNA]</scope>
    <source>
        <strain evidence="2">floridensis</strain>
    </source>
</reference>
<dbReference type="OrthoDB" id="10377156at2759"/>
<dbReference type="InParanoid" id="L2GWD5"/>
<dbReference type="RefSeq" id="XP_008074177.1">
    <property type="nucleotide sequence ID" value="XM_008075986.1"/>
</dbReference>
<organism evidence="1 2">
    <name type="scientific">Vavraia culicis (isolate floridensis)</name>
    <name type="common">Microsporidian parasite</name>
    <dbReference type="NCBI Taxonomy" id="948595"/>
    <lineage>
        <taxon>Eukaryota</taxon>
        <taxon>Fungi</taxon>
        <taxon>Fungi incertae sedis</taxon>
        <taxon>Microsporidia</taxon>
        <taxon>Pleistophoridae</taxon>
        <taxon>Vavraia</taxon>
    </lineage>
</organism>
<dbReference type="OMA" id="HKLENDC"/>
<keyword evidence="2" id="KW-1185">Reference proteome</keyword>
<dbReference type="HOGENOM" id="CLU_710156_0_0_1"/>
<accession>L2GWD5</accession>
<dbReference type="Proteomes" id="UP000011081">
    <property type="component" value="Unassembled WGS sequence"/>
</dbReference>
<sequence length="386" mass="44899">MLVCEHCGKDFVSCDGILVCENGHVLEQNLEVVEGEFSGRKASSSLKLSEKKQACTNFTHLRILFKVYQHYKAKYDLEDDTMKIFLQNIKFTGVFIKESERLISTNLLVLILYLSLRIKNGCKKPYFVKDFINDISDLGALINKHKLENDCREKNVLIFLAKVNMVFLINQLGNLDLDFKMNKYMLTALDCGFAIFVEYFLRIISDIGDVYDFTEDENFYSSELDFSKFNLDKKNMVESLLRIRAYGAGNGMPSTEKNVADQEKFPLLRESDFKVHVDNKKDGDRRVFFINALMKNLHIINTSQIARETLTSYFLKFVFISDLSDRLFFYELEVCSFLYAYVKSKRKSDSFLSDMLDFLLKYLNCSAPFFARHVRKVFKLFSSSSR</sequence>
<gene>
    <name evidence="1" type="ORF">VCUG_01159</name>
</gene>
<dbReference type="AlphaFoldDB" id="L2GWD5"/>
<dbReference type="EMBL" id="GL877419">
    <property type="protein sequence ID" value="ELA47390.1"/>
    <property type="molecule type" value="Genomic_DNA"/>
</dbReference>
<dbReference type="VEuPathDB" id="MicrosporidiaDB:VCUG_01159"/>
<evidence type="ECO:0000313" key="2">
    <source>
        <dbReference type="Proteomes" id="UP000011081"/>
    </source>
</evidence>
<protein>
    <submittedName>
        <fullName evidence="1">Uncharacterized protein</fullName>
    </submittedName>
</protein>
<name>L2GWD5_VAVCU</name>
<dbReference type="GeneID" id="19879040"/>